<evidence type="ECO:0000256" key="1">
    <source>
        <dbReference type="ARBA" id="ARBA00023125"/>
    </source>
</evidence>
<name>A0A7W6JBT3_9CAUL</name>
<protein>
    <submittedName>
        <fullName evidence="6">Two-component system response regulator QseB</fullName>
    </submittedName>
</protein>
<keyword evidence="2" id="KW-0597">Phosphoprotein</keyword>
<dbReference type="GO" id="GO:0000976">
    <property type="term" value="F:transcription cis-regulatory region binding"/>
    <property type="evidence" value="ECO:0007669"/>
    <property type="project" value="TreeGrafter"/>
</dbReference>
<keyword evidence="1 3" id="KW-0238">DNA-binding</keyword>
<dbReference type="Gene3D" id="3.40.50.2300">
    <property type="match status" value="1"/>
</dbReference>
<dbReference type="InterPro" id="IPR001789">
    <property type="entry name" value="Sig_transdc_resp-reg_receiver"/>
</dbReference>
<dbReference type="CDD" id="cd00383">
    <property type="entry name" value="trans_reg_C"/>
    <property type="match status" value="1"/>
</dbReference>
<feature type="domain" description="OmpR/PhoB-type" evidence="5">
    <location>
        <begin position="124"/>
        <end position="222"/>
    </location>
</feature>
<evidence type="ECO:0000259" key="4">
    <source>
        <dbReference type="PROSITE" id="PS50110"/>
    </source>
</evidence>
<dbReference type="CDD" id="cd17624">
    <property type="entry name" value="REC_OmpR_PmrA-like"/>
    <property type="match status" value="1"/>
</dbReference>
<evidence type="ECO:0000313" key="6">
    <source>
        <dbReference type="EMBL" id="MBB4082214.1"/>
    </source>
</evidence>
<dbReference type="InterPro" id="IPR036388">
    <property type="entry name" value="WH-like_DNA-bd_sf"/>
</dbReference>
<proteinExistence type="predicted"/>
<dbReference type="SUPFAM" id="SSF52172">
    <property type="entry name" value="CheY-like"/>
    <property type="match status" value="1"/>
</dbReference>
<dbReference type="GO" id="GO:0000156">
    <property type="term" value="F:phosphorelay response regulator activity"/>
    <property type="evidence" value="ECO:0007669"/>
    <property type="project" value="TreeGrafter"/>
</dbReference>
<organism evidence="6 7">
    <name type="scientific">Brevundimonas lenta</name>
    <dbReference type="NCBI Taxonomy" id="424796"/>
    <lineage>
        <taxon>Bacteria</taxon>
        <taxon>Pseudomonadati</taxon>
        <taxon>Pseudomonadota</taxon>
        <taxon>Alphaproteobacteria</taxon>
        <taxon>Caulobacterales</taxon>
        <taxon>Caulobacteraceae</taxon>
        <taxon>Brevundimonas</taxon>
    </lineage>
</organism>
<dbReference type="RefSeq" id="WP_183203317.1">
    <property type="nucleotide sequence ID" value="NZ_BAAAER010000004.1"/>
</dbReference>
<dbReference type="PANTHER" id="PTHR48111">
    <property type="entry name" value="REGULATOR OF RPOS"/>
    <property type="match status" value="1"/>
</dbReference>
<dbReference type="PROSITE" id="PS51755">
    <property type="entry name" value="OMPR_PHOB"/>
    <property type="match status" value="1"/>
</dbReference>
<reference evidence="6 7" key="1">
    <citation type="submission" date="2020-08" db="EMBL/GenBank/DDBJ databases">
        <title>Genomic Encyclopedia of Type Strains, Phase IV (KMG-IV): sequencing the most valuable type-strain genomes for metagenomic binning, comparative biology and taxonomic classification.</title>
        <authorList>
            <person name="Goeker M."/>
        </authorList>
    </citation>
    <scope>NUCLEOTIDE SEQUENCE [LARGE SCALE GENOMIC DNA]</scope>
    <source>
        <strain evidence="6 7">DSM 23960</strain>
    </source>
</reference>
<dbReference type="GO" id="GO:0006355">
    <property type="term" value="P:regulation of DNA-templated transcription"/>
    <property type="evidence" value="ECO:0007669"/>
    <property type="project" value="InterPro"/>
</dbReference>
<dbReference type="PANTHER" id="PTHR48111:SF36">
    <property type="entry name" value="TRANSCRIPTIONAL REGULATORY PROTEIN CUTR"/>
    <property type="match status" value="1"/>
</dbReference>
<dbReference type="Gene3D" id="1.10.10.10">
    <property type="entry name" value="Winged helix-like DNA-binding domain superfamily/Winged helix DNA-binding domain"/>
    <property type="match status" value="1"/>
</dbReference>
<dbReference type="InterPro" id="IPR001867">
    <property type="entry name" value="OmpR/PhoB-type_DNA-bd"/>
</dbReference>
<sequence>MRLLIVEDNLHLARLIAERLTVHGFSCDQAHDLQTARECLGAASYDLIILDLGLPDGDGLNWIQTQRSRNLLPPILILTARNALEDRVAGLDAGADDYLVKPFEIDELLARLRALMRRPGLRDQPVIEVGPLRFEAASRAGSYGGVPLDLSRRESDLLELLMRHAGTLVTRRTIEDALYNMDDTVTPNAVEAVVSRVRRKIEGAGGQSILHTVRGIGYLIRSQPQL</sequence>
<comment type="caution">
    <text evidence="6">The sequence shown here is derived from an EMBL/GenBank/DDBJ whole genome shotgun (WGS) entry which is preliminary data.</text>
</comment>
<feature type="DNA-binding region" description="OmpR/PhoB-type" evidence="3">
    <location>
        <begin position="124"/>
        <end position="222"/>
    </location>
</feature>
<dbReference type="GO" id="GO:0032993">
    <property type="term" value="C:protein-DNA complex"/>
    <property type="evidence" value="ECO:0007669"/>
    <property type="project" value="TreeGrafter"/>
</dbReference>
<dbReference type="Gene3D" id="6.10.250.690">
    <property type="match status" value="1"/>
</dbReference>
<dbReference type="AlphaFoldDB" id="A0A7W6JBT3"/>
<dbReference type="SMART" id="SM00862">
    <property type="entry name" value="Trans_reg_C"/>
    <property type="match status" value="1"/>
</dbReference>
<dbReference type="PROSITE" id="PS50110">
    <property type="entry name" value="RESPONSE_REGULATORY"/>
    <property type="match status" value="1"/>
</dbReference>
<feature type="domain" description="Response regulatory" evidence="4">
    <location>
        <begin position="2"/>
        <end position="116"/>
    </location>
</feature>
<dbReference type="InterPro" id="IPR011006">
    <property type="entry name" value="CheY-like_superfamily"/>
</dbReference>
<dbReference type="Pfam" id="PF00072">
    <property type="entry name" value="Response_reg"/>
    <property type="match status" value="1"/>
</dbReference>
<evidence type="ECO:0000313" key="7">
    <source>
        <dbReference type="Proteomes" id="UP000529946"/>
    </source>
</evidence>
<evidence type="ECO:0000256" key="3">
    <source>
        <dbReference type="PROSITE-ProRule" id="PRU01091"/>
    </source>
</evidence>
<dbReference type="GO" id="GO:0005829">
    <property type="term" value="C:cytosol"/>
    <property type="evidence" value="ECO:0007669"/>
    <property type="project" value="TreeGrafter"/>
</dbReference>
<evidence type="ECO:0000256" key="2">
    <source>
        <dbReference type="PROSITE-ProRule" id="PRU00169"/>
    </source>
</evidence>
<keyword evidence="7" id="KW-1185">Reference proteome</keyword>
<dbReference type="SMART" id="SM00448">
    <property type="entry name" value="REC"/>
    <property type="match status" value="1"/>
</dbReference>
<dbReference type="Pfam" id="PF00486">
    <property type="entry name" value="Trans_reg_C"/>
    <property type="match status" value="1"/>
</dbReference>
<dbReference type="EMBL" id="JACIDM010000001">
    <property type="protein sequence ID" value="MBB4082214.1"/>
    <property type="molecule type" value="Genomic_DNA"/>
</dbReference>
<dbReference type="Proteomes" id="UP000529946">
    <property type="component" value="Unassembled WGS sequence"/>
</dbReference>
<feature type="modified residue" description="4-aspartylphosphate" evidence="2">
    <location>
        <position position="51"/>
    </location>
</feature>
<gene>
    <name evidence="6" type="ORF">GGR12_001053</name>
</gene>
<dbReference type="InterPro" id="IPR039420">
    <property type="entry name" value="WalR-like"/>
</dbReference>
<accession>A0A7W6JBT3</accession>
<evidence type="ECO:0000259" key="5">
    <source>
        <dbReference type="PROSITE" id="PS51755"/>
    </source>
</evidence>